<sequence>MDNRPGPGRNRPRGIRFRLVSPSQEGPQWRRFRGGARRGRGAPRLHPGVWCERQRA</sequence>
<feature type="compositionally biased region" description="Basic residues" evidence="1">
    <location>
        <begin position="30"/>
        <end position="43"/>
    </location>
</feature>
<name>A0A2P2JAR4_RHIMU</name>
<evidence type="ECO:0000313" key="2">
    <source>
        <dbReference type="EMBL" id="MBW90561.1"/>
    </source>
</evidence>
<accession>A0A2P2JAR4</accession>
<dbReference type="AlphaFoldDB" id="A0A2P2JAR4"/>
<organism evidence="3">
    <name type="scientific">Rhizophora mucronata</name>
    <name type="common">Asiatic mangrove</name>
    <dbReference type="NCBI Taxonomy" id="61149"/>
    <lineage>
        <taxon>Eukaryota</taxon>
        <taxon>Viridiplantae</taxon>
        <taxon>Streptophyta</taxon>
        <taxon>Embryophyta</taxon>
        <taxon>Tracheophyta</taxon>
        <taxon>Spermatophyta</taxon>
        <taxon>Magnoliopsida</taxon>
        <taxon>eudicotyledons</taxon>
        <taxon>Gunneridae</taxon>
        <taxon>Pentapetalae</taxon>
        <taxon>rosids</taxon>
        <taxon>fabids</taxon>
        <taxon>Malpighiales</taxon>
        <taxon>Rhizophoraceae</taxon>
        <taxon>Rhizophora</taxon>
    </lineage>
</organism>
<dbReference type="EMBL" id="GGEC01010079">
    <property type="protein sequence ID" value="MBW90562.1"/>
    <property type="molecule type" value="Transcribed_RNA"/>
</dbReference>
<feature type="region of interest" description="Disordered" evidence="1">
    <location>
        <begin position="23"/>
        <end position="45"/>
    </location>
</feature>
<evidence type="ECO:0000256" key="1">
    <source>
        <dbReference type="SAM" id="MobiDB-lite"/>
    </source>
</evidence>
<evidence type="ECO:0000313" key="3">
    <source>
        <dbReference type="EMBL" id="MBW90562.1"/>
    </source>
</evidence>
<protein>
    <submittedName>
        <fullName evidence="2 3">BTB/POZ domain-containing protein At2g04740</fullName>
    </submittedName>
</protein>
<reference evidence="3" key="1">
    <citation type="submission" date="2018-02" db="EMBL/GenBank/DDBJ databases">
        <title>Rhizophora mucronata_Transcriptome.</title>
        <authorList>
            <person name="Meera S.P."/>
            <person name="Sreeshan A."/>
            <person name="Augustine A."/>
        </authorList>
    </citation>
    <scope>NUCLEOTIDE SEQUENCE</scope>
    <source>
        <tissue evidence="3">Leaf</tissue>
    </source>
</reference>
<dbReference type="EMBL" id="GGEC01010078">
    <property type="protein sequence ID" value="MBW90561.1"/>
    <property type="molecule type" value="Transcribed_RNA"/>
</dbReference>
<proteinExistence type="predicted"/>